<name>A0AAE3UAB4_9BACT</name>
<dbReference type="RefSeq" id="WP_313982682.1">
    <property type="nucleotide sequence ID" value="NZ_JASJOS010000010.1"/>
</dbReference>
<dbReference type="GO" id="GO:0051276">
    <property type="term" value="P:chromosome organization"/>
    <property type="evidence" value="ECO:0007669"/>
    <property type="project" value="InterPro"/>
</dbReference>
<dbReference type="Proteomes" id="UP001241110">
    <property type="component" value="Unassembled WGS sequence"/>
</dbReference>
<dbReference type="Pfam" id="PF03592">
    <property type="entry name" value="Terminase_2"/>
    <property type="match status" value="1"/>
</dbReference>
<dbReference type="InterPro" id="IPR038713">
    <property type="entry name" value="Terminase_Gp1_N_sf"/>
</dbReference>
<dbReference type="InterPro" id="IPR005335">
    <property type="entry name" value="Terminase_ssu"/>
</dbReference>
<sequence length="136" mass="15273">MPDTMDSSLNPKQLAFVNQYLLSGNATESYQTVYGVESRDVANANAARLLAKTSIQDYIRNIQITIMQNTTITLEEVVTRINDLSQNAKADADKLKALDMLMKYLGGYVTAQDLAANLSEEQRERLLEELIKRVDK</sequence>
<evidence type="ECO:0000313" key="1">
    <source>
        <dbReference type="EMBL" id="MDJ1483108.1"/>
    </source>
</evidence>
<protein>
    <submittedName>
        <fullName evidence="1">Terminase small subunit</fullName>
    </submittedName>
</protein>
<dbReference type="AlphaFoldDB" id="A0AAE3UAB4"/>
<evidence type="ECO:0000313" key="2">
    <source>
        <dbReference type="Proteomes" id="UP001241110"/>
    </source>
</evidence>
<organism evidence="1 2">
    <name type="scientific">Xanthocytophaga flava</name>
    <dbReference type="NCBI Taxonomy" id="3048013"/>
    <lineage>
        <taxon>Bacteria</taxon>
        <taxon>Pseudomonadati</taxon>
        <taxon>Bacteroidota</taxon>
        <taxon>Cytophagia</taxon>
        <taxon>Cytophagales</taxon>
        <taxon>Rhodocytophagaceae</taxon>
        <taxon>Xanthocytophaga</taxon>
    </lineage>
</organism>
<gene>
    <name evidence="1" type="ORF">QNI16_21600</name>
</gene>
<dbReference type="Gene3D" id="1.10.10.1400">
    <property type="entry name" value="Terminase, small subunit, N-terminal DNA-binding domain, HTH motif"/>
    <property type="match status" value="1"/>
</dbReference>
<dbReference type="EMBL" id="JASJOS010000010">
    <property type="protein sequence ID" value="MDJ1483108.1"/>
    <property type="molecule type" value="Genomic_DNA"/>
</dbReference>
<comment type="caution">
    <text evidence="1">The sequence shown here is derived from an EMBL/GenBank/DDBJ whole genome shotgun (WGS) entry which is preliminary data.</text>
</comment>
<reference evidence="1" key="1">
    <citation type="submission" date="2023-05" db="EMBL/GenBank/DDBJ databases">
        <authorList>
            <person name="Zhang X."/>
        </authorList>
    </citation>
    <scope>NUCLEOTIDE SEQUENCE</scope>
    <source>
        <strain evidence="1">YF14B1</strain>
    </source>
</reference>
<accession>A0AAE3UAB4</accession>
<proteinExistence type="predicted"/>